<sequence>MNTKIRALALSVALAFGASSAPVYASGIPTVDVAAIAQAVMDAMQQAMEAAEQLSAAQDQISELQQQYEQAEQQFEDLKDMTTGNSGYGGQYWSEEMVDYIPTTATAGSWEEIYKDMDAGTLESYRNKYGLKSENETQQEVFDVQLTNLRTLENAHRANNLRLENIKNLQALADSATTPQEKEDIQARLIAEQAAISNEANRLATVESLMARNDKMLAQKQNQEFEKFLETGEE</sequence>
<dbReference type="InterPro" id="IPR023220">
    <property type="entry name" value="T4SS_VirB5-domain"/>
</dbReference>
<dbReference type="Proteomes" id="UP000242418">
    <property type="component" value="Unassembled WGS sequence"/>
</dbReference>
<feature type="coiled-coil region" evidence="1">
    <location>
        <begin position="34"/>
        <end position="81"/>
    </location>
</feature>
<proteinExistence type="predicted"/>
<evidence type="ECO:0000256" key="2">
    <source>
        <dbReference type="SAM" id="SignalP"/>
    </source>
</evidence>
<organism evidence="3 4">
    <name type="scientific">Pseudomonas peli</name>
    <dbReference type="NCBI Taxonomy" id="592361"/>
    <lineage>
        <taxon>Bacteria</taxon>
        <taxon>Pseudomonadati</taxon>
        <taxon>Pseudomonadota</taxon>
        <taxon>Gammaproteobacteria</taxon>
        <taxon>Pseudomonadales</taxon>
        <taxon>Pseudomonadaceae</taxon>
        <taxon>Pseudomonas</taxon>
    </lineage>
</organism>
<feature type="chain" id="PRO_5043144722" evidence="2">
    <location>
        <begin position="26"/>
        <end position="234"/>
    </location>
</feature>
<feature type="signal peptide" evidence="2">
    <location>
        <begin position="1"/>
        <end position="25"/>
    </location>
</feature>
<name>A0A1G4U6A7_9PSED</name>
<keyword evidence="4" id="KW-1185">Reference proteome</keyword>
<dbReference type="InterPro" id="IPR014158">
    <property type="entry name" value="T4SS_VirB5"/>
</dbReference>
<dbReference type="AlphaFoldDB" id="A0A1G4U6A7"/>
<dbReference type="SUPFAM" id="SSF101082">
    <property type="entry name" value="Typo IV secretion system protein TraC"/>
    <property type="match status" value="1"/>
</dbReference>
<evidence type="ECO:0000313" key="3">
    <source>
        <dbReference type="EMBL" id="SCW89183.1"/>
    </source>
</evidence>
<dbReference type="Gene3D" id="1.20.58.430">
    <property type="entry name" value="Type IV secretion system, VirB5-domain"/>
    <property type="match status" value="1"/>
</dbReference>
<dbReference type="Pfam" id="PF07996">
    <property type="entry name" value="T4SS"/>
    <property type="match status" value="1"/>
</dbReference>
<evidence type="ECO:0000313" key="4">
    <source>
        <dbReference type="Proteomes" id="UP000242418"/>
    </source>
</evidence>
<evidence type="ECO:0000256" key="1">
    <source>
        <dbReference type="SAM" id="Coils"/>
    </source>
</evidence>
<reference evidence="3 4" key="1">
    <citation type="submission" date="2016-10" db="EMBL/GenBank/DDBJ databases">
        <authorList>
            <person name="Varghese N."/>
            <person name="Submissions S."/>
        </authorList>
    </citation>
    <scope>NUCLEOTIDE SEQUENCE [LARGE SCALE GENOMIC DNA]</scope>
    <source>
        <strain evidence="3 4">DSM 17833</strain>
    </source>
</reference>
<keyword evidence="1" id="KW-0175">Coiled coil</keyword>
<keyword evidence="2" id="KW-0732">Signal</keyword>
<protein>
    <submittedName>
        <fullName evidence="3">Type IV secretion system protein VirB5</fullName>
    </submittedName>
</protein>
<dbReference type="EMBL" id="FMTL01000010">
    <property type="protein sequence ID" value="SCW89183.1"/>
    <property type="molecule type" value="Genomic_DNA"/>
</dbReference>
<accession>A0A1G4U6A7</accession>
<gene>
    <name evidence="3" type="ORF">SAMN05216370_0008</name>
</gene>
<comment type="caution">
    <text evidence="3">The sequence shown here is derived from an EMBL/GenBank/DDBJ whole genome shotgun (WGS) entry which is preliminary data.</text>
</comment>
<dbReference type="RefSeq" id="WP_167354487.1">
    <property type="nucleotide sequence ID" value="NZ_FMTL01000010.1"/>
</dbReference>